<feature type="compositionally biased region" description="Polar residues" evidence="1">
    <location>
        <begin position="487"/>
        <end position="498"/>
    </location>
</feature>
<dbReference type="AlphaFoldDB" id="A0A4Y7T873"/>
<protein>
    <recommendedName>
        <fullName evidence="2">N-acetyltransferase domain-containing protein</fullName>
    </recommendedName>
</protein>
<dbReference type="Pfam" id="PF00583">
    <property type="entry name" value="Acetyltransf_1"/>
    <property type="match status" value="1"/>
</dbReference>
<dbReference type="EMBL" id="QPFP01000026">
    <property type="protein sequence ID" value="TEB29769.1"/>
    <property type="molecule type" value="Genomic_DNA"/>
</dbReference>
<dbReference type="Proteomes" id="UP000298030">
    <property type="component" value="Unassembled WGS sequence"/>
</dbReference>
<organism evidence="3 4">
    <name type="scientific">Coprinellus micaceus</name>
    <name type="common">Glistening ink-cap mushroom</name>
    <name type="synonym">Coprinus micaceus</name>
    <dbReference type="NCBI Taxonomy" id="71717"/>
    <lineage>
        <taxon>Eukaryota</taxon>
        <taxon>Fungi</taxon>
        <taxon>Dikarya</taxon>
        <taxon>Basidiomycota</taxon>
        <taxon>Agaricomycotina</taxon>
        <taxon>Agaricomycetes</taxon>
        <taxon>Agaricomycetidae</taxon>
        <taxon>Agaricales</taxon>
        <taxon>Agaricineae</taxon>
        <taxon>Psathyrellaceae</taxon>
        <taxon>Coprinellus</taxon>
    </lineage>
</organism>
<feature type="region of interest" description="Disordered" evidence="1">
    <location>
        <begin position="134"/>
        <end position="163"/>
    </location>
</feature>
<dbReference type="OrthoDB" id="64477at2759"/>
<proteinExistence type="predicted"/>
<feature type="domain" description="N-acetyltransferase" evidence="2">
    <location>
        <begin position="217"/>
        <end position="299"/>
    </location>
</feature>
<evidence type="ECO:0000256" key="1">
    <source>
        <dbReference type="SAM" id="MobiDB-lite"/>
    </source>
</evidence>
<sequence length="568" mass="62853">MTKKGKDKKVAVQCSEEPVRKKNNLPVHKLVISNSLDGFDAELAQLFPLYEQLQLITTELADPELDLLTFAHTAHYFGVLHVEKDVGAMEDAVHQEMTEDYEDEAPPIVEEPIQPTYSDVRPLSIAGKKEKAAAPVEWGTSSSKPVQHPANPGEAGGRELRSGARPAGMASLCTLSDQTLGEDYYVQNPSTWDPAPQASSSSSYRFNTWNDNYFDPPCRDIAGFVYLTNSQQQNDYLQAGQLRIGLILTEKHRNKGYGRQAVQEALKIAFQDQQCTRVQAILIDGPCKDRALGLFMKSGMGHEGVRLRGFRSPYDFEFKDVTYLGLLATDYVLRSFLGGGPSRTYVGAPKSLWDELFARHQREREELLRWEERQERQLKRTSSMETIRQVTASVDSDAYLSASEAESGSVKGEDVDMEVRVPSSSASERSWTSGSSRWVPTSAEPASPTKRRRLSKEEGGEMDVQTSASIVEWRAQTETTPAEDPFSVTTPQSSQTKPRSLGAHRPASSAFSDDSDVESDASDGYATSASSSWDVVSTRSRSSSSSIVDIDFDDALDIYDDSDEPHAL</sequence>
<dbReference type="InterPro" id="IPR016181">
    <property type="entry name" value="Acyl_CoA_acyltransferase"/>
</dbReference>
<feature type="compositionally biased region" description="Low complexity" evidence="1">
    <location>
        <begin position="522"/>
        <end position="547"/>
    </location>
</feature>
<accession>A0A4Y7T873</accession>
<evidence type="ECO:0000259" key="2">
    <source>
        <dbReference type="Pfam" id="PF00583"/>
    </source>
</evidence>
<name>A0A4Y7T873_COPMI</name>
<gene>
    <name evidence="3" type="ORF">FA13DRAFT_1710988</name>
</gene>
<comment type="caution">
    <text evidence="3">The sequence shown here is derived from an EMBL/GenBank/DDBJ whole genome shotgun (WGS) entry which is preliminary data.</text>
</comment>
<dbReference type="CDD" id="cd04301">
    <property type="entry name" value="NAT_SF"/>
    <property type="match status" value="1"/>
</dbReference>
<feature type="region of interest" description="Disordered" evidence="1">
    <location>
        <begin position="400"/>
        <end position="547"/>
    </location>
</feature>
<dbReference type="SUPFAM" id="SSF55729">
    <property type="entry name" value="Acyl-CoA N-acyltransferases (Nat)"/>
    <property type="match status" value="1"/>
</dbReference>
<evidence type="ECO:0000313" key="3">
    <source>
        <dbReference type="EMBL" id="TEB29769.1"/>
    </source>
</evidence>
<dbReference type="Gene3D" id="3.40.630.30">
    <property type="match status" value="1"/>
</dbReference>
<feature type="compositionally biased region" description="Polar residues" evidence="1">
    <location>
        <begin position="422"/>
        <end position="439"/>
    </location>
</feature>
<reference evidence="3 4" key="1">
    <citation type="journal article" date="2019" name="Nat. Ecol. Evol.">
        <title>Megaphylogeny resolves global patterns of mushroom evolution.</title>
        <authorList>
            <person name="Varga T."/>
            <person name="Krizsan K."/>
            <person name="Foldi C."/>
            <person name="Dima B."/>
            <person name="Sanchez-Garcia M."/>
            <person name="Sanchez-Ramirez S."/>
            <person name="Szollosi G.J."/>
            <person name="Szarkandi J.G."/>
            <person name="Papp V."/>
            <person name="Albert L."/>
            <person name="Andreopoulos W."/>
            <person name="Angelini C."/>
            <person name="Antonin V."/>
            <person name="Barry K.W."/>
            <person name="Bougher N.L."/>
            <person name="Buchanan P."/>
            <person name="Buyck B."/>
            <person name="Bense V."/>
            <person name="Catcheside P."/>
            <person name="Chovatia M."/>
            <person name="Cooper J."/>
            <person name="Damon W."/>
            <person name="Desjardin D."/>
            <person name="Finy P."/>
            <person name="Geml J."/>
            <person name="Haridas S."/>
            <person name="Hughes K."/>
            <person name="Justo A."/>
            <person name="Karasinski D."/>
            <person name="Kautmanova I."/>
            <person name="Kiss B."/>
            <person name="Kocsube S."/>
            <person name="Kotiranta H."/>
            <person name="LaButti K.M."/>
            <person name="Lechner B.E."/>
            <person name="Liimatainen K."/>
            <person name="Lipzen A."/>
            <person name="Lukacs Z."/>
            <person name="Mihaltcheva S."/>
            <person name="Morgado L.N."/>
            <person name="Niskanen T."/>
            <person name="Noordeloos M.E."/>
            <person name="Ohm R.A."/>
            <person name="Ortiz-Santana B."/>
            <person name="Ovrebo C."/>
            <person name="Racz N."/>
            <person name="Riley R."/>
            <person name="Savchenko A."/>
            <person name="Shiryaev A."/>
            <person name="Soop K."/>
            <person name="Spirin V."/>
            <person name="Szebenyi C."/>
            <person name="Tomsovsky M."/>
            <person name="Tulloss R.E."/>
            <person name="Uehling J."/>
            <person name="Grigoriev I.V."/>
            <person name="Vagvolgyi C."/>
            <person name="Papp T."/>
            <person name="Martin F.M."/>
            <person name="Miettinen O."/>
            <person name="Hibbett D.S."/>
            <person name="Nagy L.G."/>
        </authorList>
    </citation>
    <scope>NUCLEOTIDE SEQUENCE [LARGE SCALE GENOMIC DNA]</scope>
    <source>
        <strain evidence="3 4">FP101781</strain>
    </source>
</reference>
<dbReference type="InterPro" id="IPR000182">
    <property type="entry name" value="GNAT_dom"/>
</dbReference>
<evidence type="ECO:0000313" key="4">
    <source>
        <dbReference type="Proteomes" id="UP000298030"/>
    </source>
</evidence>
<dbReference type="GO" id="GO:0016747">
    <property type="term" value="F:acyltransferase activity, transferring groups other than amino-acyl groups"/>
    <property type="evidence" value="ECO:0007669"/>
    <property type="project" value="InterPro"/>
</dbReference>
<keyword evidence="4" id="KW-1185">Reference proteome</keyword>